<evidence type="ECO:0000313" key="3">
    <source>
        <dbReference type="Proteomes" id="UP000494163"/>
    </source>
</evidence>
<dbReference type="Proteomes" id="UP000494163">
    <property type="component" value="Chromosome 3R"/>
</dbReference>
<name>A0A0M5J9S5_DROBS</name>
<keyword evidence="1" id="KW-0812">Transmembrane</keyword>
<sequence>MLLSKKEIVSIIFLIIALICLVNAAAFASDLYLSDNLHLLALQMINVGTVYVCLLYGISTWLFHSNYAEPRQHMRYVLGVKLAIAIACHLAMFIYLLLPTNRNKLAKSTKIELLFTDFNRACRLIRIVLTALTILLLIVCFVLVVRTTHQKRKLNIQRRQQRGDGLITSSSSTAAS</sequence>
<dbReference type="AlphaFoldDB" id="A0A0M5J9S5"/>
<dbReference type="OrthoDB" id="7869929at2759"/>
<accession>A0A0M5J9S5</accession>
<feature type="transmembrane region" description="Helical" evidence="1">
    <location>
        <begin position="40"/>
        <end position="64"/>
    </location>
</feature>
<dbReference type="OMA" id="TWLYHSN"/>
<protein>
    <submittedName>
        <fullName evidence="2">CG14380</fullName>
    </submittedName>
</protein>
<proteinExistence type="predicted"/>
<evidence type="ECO:0000256" key="1">
    <source>
        <dbReference type="SAM" id="Phobius"/>
    </source>
</evidence>
<feature type="transmembrane region" description="Helical" evidence="1">
    <location>
        <begin position="124"/>
        <end position="145"/>
    </location>
</feature>
<feature type="transmembrane region" description="Helical" evidence="1">
    <location>
        <begin position="76"/>
        <end position="98"/>
    </location>
</feature>
<evidence type="ECO:0000313" key="2">
    <source>
        <dbReference type="EMBL" id="ALC47536.1"/>
    </source>
</evidence>
<organism evidence="2 3">
    <name type="scientific">Drosophila busckii</name>
    <name type="common">Fruit fly</name>
    <dbReference type="NCBI Taxonomy" id="30019"/>
    <lineage>
        <taxon>Eukaryota</taxon>
        <taxon>Metazoa</taxon>
        <taxon>Ecdysozoa</taxon>
        <taxon>Arthropoda</taxon>
        <taxon>Hexapoda</taxon>
        <taxon>Insecta</taxon>
        <taxon>Pterygota</taxon>
        <taxon>Neoptera</taxon>
        <taxon>Endopterygota</taxon>
        <taxon>Diptera</taxon>
        <taxon>Brachycera</taxon>
        <taxon>Muscomorpha</taxon>
        <taxon>Ephydroidea</taxon>
        <taxon>Drosophilidae</taxon>
        <taxon>Drosophila</taxon>
    </lineage>
</organism>
<keyword evidence="1" id="KW-0472">Membrane</keyword>
<keyword evidence="3" id="KW-1185">Reference proteome</keyword>
<reference evidence="2 3" key="1">
    <citation type="submission" date="2015-08" db="EMBL/GenBank/DDBJ databases">
        <title>Ancestral chromatin configuration constrains chromatin evolution on differentiating sex chromosomes in Drosophila.</title>
        <authorList>
            <person name="Zhou Q."/>
            <person name="Bachtrog D."/>
        </authorList>
    </citation>
    <scope>NUCLEOTIDE SEQUENCE [LARGE SCALE GENOMIC DNA]</scope>
    <source>
        <tissue evidence="2">Whole larvae</tissue>
    </source>
</reference>
<keyword evidence="1" id="KW-1133">Transmembrane helix</keyword>
<gene>
    <name evidence="2" type="ORF">Dbus_chr3Rg2286</name>
</gene>
<dbReference type="EMBL" id="CP012526">
    <property type="protein sequence ID" value="ALC47536.1"/>
    <property type="molecule type" value="Genomic_DNA"/>
</dbReference>